<keyword evidence="5" id="KW-1185">Reference proteome</keyword>
<name>A0ABQ3KZF9_9ALTE</name>
<dbReference type="InterPro" id="IPR013595">
    <property type="entry name" value="Pept_S33_TAP-like_C"/>
</dbReference>
<comment type="caution">
    <text evidence="4">The sequence shown here is derived from an EMBL/GenBank/DDBJ whole genome shotgun (WGS) entry which is preliminary data.</text>
</comment>
<keyword evidence="4" id="KW-0378">Hydrolase</keyword>
<evidence type="ECO:0000259" key="2">
    <source>
        <dbReference type="Pfam" id="PF00561"/>
    </source>
</evidence>
<accession>A0ABQ3KZF9</accession>
<feature type="chain" id="PRO_5046070224" evidence="1">
    <location>
        <begin position="22"/>
        <end position="513"/>
    </location>
</feature>
<protein>
    <submittedName>
        <fullName evidence="4">Alpha/beta hydrolase</fullName>
    </submittedName>
</protein>
<evidence type="ECO:0000313" key="4">
    <source>
        <dbReference type="EMBL" id="GHG67416.1"/>
    </source>
</evidence>
<evidence type="ECO:0000313" key="5">
    <source>
        <dbReference type="Proteomes" id="UP000659697"/>
    </source>
</evidence>
<dbReference type="Pfam" id="PF00561">
    <property type="entry name" value="Abhydrolase_1"/>
    <property type="match status" value="1"/>
</dbReference>
<evidence type="ECO:0000256" key="1">
    <source>
        <dbReference type="SAM" id="SignalP"/>
    </source>
</evidence>
<dbReference type="InterPro" id="IPR029058">
    <property type="entry name" value="AB_hydrolase_fold"/>
</dbReference>
<reference evidence="5" key="1">
    <citation type="journal article" date="2019" name="Int. J. Syst. Evol. Microbiol.">
        <title>The Global Catalogue of Microorganisms (GCM) 10K type strain sequencing project: providing services to taxonomists for standard genome sequencing and annotation.</title>
        <authorList>
            <consortium name="The Broad Institute Genomics Platform"/>
            <consortium name="The Broad Institute Genome Sequencing Center for Infectious Disease"/>
            <person name="Wu L."/>
            <person name="Ma J."/>
        </authorList>
    </citation>
    <scope>NUCLEOTIDE SEQUENCE [LARGE SCALE GENOMIC DNA]</scope>
    <source>
        <strain evidence="5">CGMCC 1.7003</strain>
    </source>
</reference>
<feature type="domain" description="AB hydrolase-1" evidence="2">
    <location>
        <begin position="116"/>
        <end position="279"/>
    </location>
</feature>
<dbReference type="Pfam" id="PF08386">
    <property type="entry name" value="Abhydrolase_4"/>
    <property type="match status" value="1"/>
</dbReference>
<sequence>MIKKGLSLLGLAAISSLLWYAYFPASPDNSASPSTAQQLGLVAQPCWFTSADDWPVVNCYRMFVPENHQQGTRTISFPVIHFQRFSDNAKQPPVIHLGAGGPGAAMWLHNKYVVEYIWRDFEHSVLRQDRDLYLIDPRGTGMANPRFNCPAVTRHALAQLKNPQVMAEYVAQESELYLTCIQELQQHGVDIAAYHSLSVIQDLNLLQQALGLNEWSLFGVSYGAVYALLYADEYADNVDTLILDSPAFPALKSMKDPVARFLRPLQQLVNYCEFDASCVEPIDAVSTRLQQLVTQLNADPIHLSLPSGFLGSPLPVKLTGDTFMSILYFAIYGHDIYSDIAKVITELEQRDISTFYRYIDNYVELIKDQNYSGISMISHLCYDEVPFVDHARLTAALQQGLTGHMRDGALYTYTWPADICPVFGETLPNKRMVQQIRTAIPTLFLQGSLDSVTPLEDVQQQLEYFSQRQLRVYPLAHGVHGSLDCVDEDLQAFLAAPLQDSEPAICSFSDEDL</sequence>
<keyword evidence="1" id="KW-0732">Signal</keyword>
<feature type="domain" description="Peptidase S33 tripeptidyl aminopeptidase-like C-terminal" evidence="3">
    <location>
        <begin position="428"/>
        <end position="499"/>
    </location>
</feature>
<dbReference type="RefSeq" id="WP_189432098.1">
    <property type="nucleotide sequence ID" value="NZ_BNAO01000003.1"/>
</dbReference>
<gene>
    <name evidence="4" type="ORF">GCM10010919_16090</name>
</gene>
<feature type="signal peptide" evidence="1">
    <location>
        <begin position="1"/>
        <end position="21"/>
    </location>
</feature>
<dbReference type="InterPro" id="IPR000073">
    <property type="entry name" value="AB_hydrolase_1"/>
</dbReference>
<dbReference type="SUPFAM" id="SSF53474">
    <property type="entry name" value="alpha/beta-Hydrolases"/>
    <property type="match status" value="1"/>
</dbReference>
<organism evidence="4 5">
    <name type="scientific">Alishewanella longhuensis</name>
    <dbReference type="NCBI Taxonomy" id="1091037"/>
    <lineage>
        <taxon>Bacteria</taxon>
        <taxon>Pseudomonadati</taxon>
        <taxon>Pseudomonadota</taxon>
        <taxon>Gammaproteobacteria</taxon>
        <taxon>Alteromonadales</taxon>
        <taxon>Alteromonadaceae</taxon>
        <taxon>Alishewanella</taxon>
    </lineage>
</organism>
<dbReference type="Gene3D" id="3.40.50.1820">
    <property type="entry name" value="alpha/beta hydrolase"/>
    <property type="match status" value="1"/>
</dbReference>
<dbReference type="Proteomes" id="UP000659697">
    <property type="component" value="Unassembled WGS sequence"/>
</dbReference>
<proteinExistence type="predicted"/>
<dbReference type="GO" id="GO:0016787">
    <property type="term" value="F:hydrolase activity"/>
    <property type="evidence" value="ECO:0007669"/>
    <property type="project" value="UniProtKB-KW"/>
</dbReference>
<evidence type="ECO:0000259" key="3">
    <source>
        <dbReference type="Pfam" id="PF08386"/>
    </source>
</evidence>
<dbReference type="EMBL" id="BNAO01000003">
    <property type="protein sequence ID" value="GHG67416.1"/>
    <property type="molecule type" value="Genomic_DNA"/>
</dbReference>